<gene>
    <name evidence="1" type="ORF">CIK84_11635</name>
</gene>
<reference evidence="1 2" key="1">
    <citation type="journal article" date="2017" name="Elife">
        <title>Extensive horizontal gene transfer in cheese-associated bacteria.</title>
        <authorList>
            <person name="Bonham K.S."/>
            <person name="Wolfe B.E."/>
            <person name="Dutton R.J."/>
        </authorList>
    </citation>
    <scope>NUCLEOTIDE SEQUENCE [LARGE SCALE GENOMIC DNA]</scope>
    <source>
        <strain evidence="1 2">JB182</strain>
    </source>
</reference>
<comment type="caution">
    <text evidence="1">The sequence shown here is derived from an EMBL/GenBank/DDBJ whole genome shotgun (WGS) entry which is preliminary data.</text>
</comment>
<dbReference type="EMBL" id="PNQX01000002">
    <property type="protein sequence ID" value="PMQ19345.1"/>
    <property type="molecule type" value="Genomic_DNA"/>
</dbReference>
<evidence type="ECO:0000313" key="2">
    <source>
        <dbReference type="Proteomes" id="UP000235739"/>
    </source>
</evidence>
<name>A0A2N7RZM7_9MICC</name>
<dbReference type="Proteomes" id="UP000235739">
    <property type="component" value="Unassembled WGS sequence"/>
</dbReference>
<dbReference type="AlphaFoldDB" id="A0A2N7RZM7"/>
<organism evidence="1 2">
    <name type="scientific">Glutamicibacter arilaitensis</name>
    <dbReference type="NCBI Taxonomy" id="256701"/>
    <lineage>
        <taxon>Bacteria</taxon>
        <taxon>Bacillati</taxon>
        <taxon>Actinomycetota</taxon>
        <taxon>Actinomycetes</taxon>
        <taxon>Micrococcales</taxon>
        <taxon>Micrococcaceae</taxon>
        <taxon>Glutamicibacter</taxon>
    </lineage>
</organism>
<protein>
    <submittedName>
        <fullName evidence="1">Uncharacterized protein</fullName>
    </submittedName>
</protein>
<evidence type="ECO:0000313" key="1">
    <source>
        <dbReference type="EMBL" id="PMQ19345.1"/>
    </source>
</evidence>
<accession>A0A2N7RZM7</accession>
<proteinExistence type="predicted"/>
<sequence>MDASLEGREEIFAAANDDDFQSSTEDEYAAARDHLQTLEDHGAKLLAAVEESNPDLSLTQRVIEAANLARQRKGKAA</sequence>